<evidence type="ECO:0000256" key="1">
    <source>
        <dbReference type="SAM" id="MobiDB-lite"/>
    </source>
</evidence>
<dbReference type="EMBL" id="ABEU02000012">
    <property type="protein sequence ID" value="PNR43956.1"/>
    <property type="molecule type" value="Genomic_DNA"/>
</dbReference>
<dbReference type="EnsemblPlants" id="Pp3c12_15670V3.1">
    <property type="protein sequence ID" value="PAC:32973820.CDS.1"/>
    <property type="gene ID" value="Pp3c12_15670"/>
</dbReference>
<evidence type="ECO:0000313" key="2">
    <source>
        <dbReference type="EMBL" id="PNR43956.1"/>
    </source>
</evidence>
<evidence type="ECO:0000313" key="4">
    <source>
        <dbReference type="Proteomes" id="UP000006727"/>
    </source>
</evidence>
<name>A0A2K1JR86_PHYPA</name>
<sequence>MKGFFCSKGEEGRKTQWEKESGENVADSPESHLPRIGTHGDFFRTCFNRDEVLRHQVNITENVGPPPSEIS</sequence>
<reference evidence="2 4" key="1">
    <citation type="journal article" date="2008" name="Science">
        <title>The Physcomitrella genome reveals evolutionary insights into the conquest of land by plants.</title>
        <authorList>
            <person name="Rensing S."/>
            <person name="Lang D."/>
            <person name="Zimmer A."/>
            <person name="Terry A."/>
            <person name="Salamov A."/>
            <person name="Shapiro H."/>
            <person name="Nishiyama T."/>
            <person name="Perroud P.-F."/>
            <person name="Lindquist E."/>
            <person name="Kamisugi Y."/>
            <person name="Tanahashi T."/>
            <person name="Sakakibara K."/>
            <person name="Fujita T."/>
            <person name="Oishi K."/>
            <person name="Shin-I T."/>
            <person name="Kuroki Y."/>
            <person name="Toyoda A."/>
            <person name="Suzuki Y."/>
            <person name="Hashimoto A."/>
            <person name="Yamaguchi K."/>
            <person name="Sugano A."/>
            <person name="Kohara Y."/>
            <person name="Fujiyama A."/>
            <person name="Anterola A."/>
            <person name="Aoki S."/>
            <person name="Ashton N."/>
            <person name="Barbazuk W.B."/>
            <person name="Barker E."/>
            <person name="Bennetzen J."/>
            <person name="Bezanilla M."/>
            <person name="Blankenship R."/>
            <person name="Cho S.H."/>
            <person name="Dutcher S."/>
            <person name="Estelle M."/>
            <person name="Fawcett J.A."/>
            <person name="Gundlach H."/>
            <person name="Hanada K."/>
            <person name="Heyl A."/>
            <person name="Hicks K.A."/>
            <person name="Hugh J."/>
            <person name="Lohr M."/>
            <person name="Mayer K."/>
            <person name="Melkozernov A."/>
            <person name="Murata T."/>
            <person name="Nelson D."/>
            <person name="Pils B."/>
            <person name="Prigge M."/>
            <person name="Reiss B."/>
            <person name="Renner T."/>
            <person name="Rombauts S."/>
            <person name="Rushton P."/>
            <person name="Sanderfoot A."/>
            <person name="Schween G."/>
            <person name="Shiu S.-H."/>
            <person name="Stueber K."/>
            <person name="Theodoulou F.L."/>
            <person name="Tu H."/>
            <person name="Van de Peer Y."/>
            <person name="Verrier P.J."/>
            <person name="Waters E."/>
            <person name="Wood A."/>
            <person name="Yang L."/>
            <person name="Cove D."/>
            <person name="Cuming A."/>
            <person name="Hasebe M."/>
            <person name="Lucas S."/>
            <person name="Mishler D.B."/>
            <person name="Reski R."/>
            <person name="Grigoriev I."/>
            <person name="Quatrano R.S."/>
            <person name="Boore J.L."/>
        </authorList>
    </citation>
    <scope>NUCLEOTIDE SEQUENCE [LARGE SCALE GENOMIC DNA]</scope>
    <source>
        <strain evidence="3 4">cv. Gransden 2004</strain>
    </source>
</reference>
<proteinExistence type="predicted"/>
<organism evidence="2">
    <name type="scientific">Physcomitrium patens</name>
    <name type="common">Spreading-leaved earth moss</name>
    <name type="synonym">Physcomitrella patens</name>
    <dbReference type="NCBI Taxonomy" id="3218"/>
    <lineage>
        <taxon>Eukaryota</taxon>
        <taxon>Viridiplantae</taxon>
        <taxon>Streptophyta</taxon>
        <taxon>Embryophyta</taxon>
        <taxon>Bryophyta</taxon>
        <taxon>Bryophytina</taxon>
        <taxon>Bryopsida</taxon>
        <taxon>Funariidae</taxon>
        <taxon>Funariales</taxon>
        <taxon>Funariaceae</taxon>
        <taxon>Physcomitrium</taxon>
    </lineage>
</organism>
<dbReference type="Proteomes" id="UP000006727">
    <property type="component" value="Chromosome 12"/>
</dbReference>
<reference evidence="3" key="3">
    <citation type="submission" date="2020-12" db="UniProtKB">
        <authorList>
            <consortium name="EnsemblPlants"/>
        </authorList>
    </citation>
    <scope>IDENTIFICATION</scope>
</reference>
<feature type="compositionally biased region" description="Basic and acidic residues" evidence="1">
    <location>
        <begin position="8"/>
        <end position="22"/>
    </location>
</feature>
<dbReference type="InParanoid" id="A0A2K1JR86"/>
<dbReference type="Gramene" id="Pp3c12_15670V3.1">
    <property type="protein sequence ID" value="PAC:32973820.CDS.1"/>
    <property type="gene ID" value="Pp3c12_15670"/>
</dbReference>
<gene>
    <name evidence="2" type="ORF">PHYPA_016339</name>
</gene>
<reference evidence="2 4" key="2">
    <citation type="journal article" date="2018" name="Plant J.">
        <title>The Physcomitrella patens chromosome-scale assembly reveals moss genome structure and evolution.</title>
        <authorList>
            <person name="Lang D."/>
            <person name="Ullrich K.K."/>
            <person name="Murat F."/>
            <person name="Fuchs J."/>
            <person name="Jenkins J."/>
            <person name="Haas F.B."/>
            <person name="Piednoel M."/>
            <person name="Gundlach H."/>
            <person name="Van Bel M."/>
            <person name="Meyberg R."/>
            <person name="Vives C."/>
            <person name="Morata J."/>
            <person name="Symeonidi A."/>
            <person name="Hiss M."/>
            <person name="Muchero W."/>
            <person name="Kamisugi Y."/>
            <person name="Saleh O."/>
            <person name="Blanc G."/>
            <person name="Decker E.L."/>
            <person name="van Gessel N."/>
            <person name="Grimwood J."/>
            <person name="Hayes R.D."/>
            <person name="Graham S.W."/>
            <person name="Gunter L.E."/>
            <person name="McDaniel S.F."/>
            <person name="Hoernstein S.N.W."/>
            <person name="Larsson A."/>
            <person name="Li F.W."/>
            <person name="Perroud P.F."/>
            <person name="Phillips J."/>
            <person name="Ranjan P."/>
            <person name="Rokshar D.S."/>
            <person name="Rothfels C.J."/>
            <person name="Schneider L."/>
            <person name="Shu S."/>
            <person name="Stevenson D.W."/>
            <person name="Thummler F."/>
            <person name="Tillich M."/>
            <person name="Villarreal Aguilar J.C."/>
            <person name="Widiez T."/>
            <person name="Wong G.K."/>
            <person name="Wymore A."/>
            <person name="Zhang Y."/>
            <person name="Zimmer A.D."/>
            <person name="Quatrano R.S."/>
            <person name="Mayer K.F.X."/>
            <person name="Goodstein D."/>
            <person name="Casacuberta J.M."/>
            <person name="Vandepoele K."/>
            <person name="Reski R."/>
            <person name="Cuming A.C."/>
            <person name="Tuskan G.A."/>
            <person name="Maumus F."/>
            <person name="Salse J."/>
            <person name="Schmutz J."/>
            <person name="Rensing S.A."/>
        </authorList>
    </citation>
    <scope>NUCLEOTIDE SEQUENCE [LARGE SCALE GENOMIC DNA]</scope>
    <source>
        <strain evidence="3 4">cv. Gransden 2004</strain>
    </source>
</reference>
<protein>
    <submittedName>
        <fullName evidence="2 3">Uncharacterized protein</fullName>
    </submittedName>
</protein>
<accession>A0A2K1JR86</accession>
<evidence type="ECO:0000313" key="3">
    <source>
        <dbReference type="EnsemblPlants" id="PAC:32973820.CDS.1"/>
    </source>
</evidence>
<dbReference type="AlphaFoldDB" id="A0A2K1JR86"/>
<feature type="region of interest" description="Disordered" evidence="1">
    <location>
        <begin position="1"/>
        <end position="36"/>
    </location>
</feature>
<keyword evidence="4" id="KW-1185">Reference proteome</keyword>